<dbReference type="PANTHER" id="PTHR46865">
    <property type="entry name" value="OXIDOREDUCTASE-RELATED"/>
    <property type="match status" value="1"/>
</dbReference>
<organism evidence="2 3">
    <name type="scientific">Streptomyces enissocaesilis</name>
    <dbReference type="NCBI Taxonomy" id="332589"/>
    <lineage>
        <taxon>Bacteria</taxon>
        <taxon>Bacillati</taxon>
        <taxon>Actinomycetota</taxon>
        <taxon>Actinomycetes</taxon>
        <taxon>Kitasatosporales</taxon>
        <taxon>Streptomycetaceae</taxon>
        <taxon>Streptomyces</taxon>
        <taxon>Streptomyces rochei group</taxon>
    </lineage>
</organism>
<keyword evidence="3" id="KW-1185">Reference proteome</keyword>
<evidence type="ECO:0000313" key="2">
    <source>
        <dbReference type="EMBL" id="GAA2945141.1"/>
    </source>
</evidence>
<feature type="compositionally biased region" description="Low complexity" evidence="1">
    <location>
        <begin position="145"/>
        <end position="163"/>
    </location>
</feature>
<dbReference type="PANTHER" id="PTHR46865:SF2">
    <property type="entry name" value="MONOOXYGENASE"/>
    <property type="match status" value="1"/>
</dbReference>
<evidence type="ECO:0000256" key="1">
    <source>
        <dbReference type="SAM" id="MobiDB-lite"/>
    </source>
</evidence>
<comment type="caution">
    <text evidence="2">The sequence shown here is derived from an EMBL/GenBank/DDBJ whole genome shotgun (WGS) entry which is preliminary data.</text>
</comment>
<dbReference type="Gene3D" id="3.50.50.60">
    <property type="entry name" value="FAD/NAD(P)-binding domain"/>
    <property type="match status" value="1"/>
</dbReference>
<protein>
    <recommendedName>
        <fullName evidence="4">Histidine kinase/HSP90-like ATPase domain-containing protein</fullName>
    </recommendedName>
</protein>
<evidence type="ECO:0000313" key="3">
    <source>
        <dbReference type="Proteomes" id="UP001500403"/>
    </source>
</evidence>
<feature type="compositionally biased region" description="Basic and acidic residues" evidence="1">
    <location>
        <begin position="78"/>
        <end position="89"/>
    </location>
</feature>
<dbReference type="EMBL" id="BAAAUD010000034">
    <property type="protein sequence ID" value="GAA2945141.1"/>
    <property type="molecule type" value="Genomic_DNA"/>
</dbReference>
<dbReference type="InterPro" id="IPR036188">
    <property type="entry name" value="FAD/NAD-bd_sf"/>
</dbReference>
<sequence length="171" mass="18106">MGEAPDFPFGSTVRIRMDRWPKGRVASLGDAGHRPSPRSGQGRGLALVGAYVLADELGRAPDGDHRVAYARTGGRTRPLVDADRARATEDPGGPAAQSSVDRAERALGRPSPPSRPAGSRRRISPGRPYDFFSGGYWRDSDALRPAFPRAAPDGPGPGQAAKPDSGARGRR</sequence>
<feature type="region of interest" description="Disordered" evidence="1">
    <location>
        <begin position="61"/>
        <end position="171"/>
    </location>
</feature>
<name>A0ABP6JUT0_9ACTN</name>
<proteinExistence type="predicted"/>
<dbReference type="Proteomes" id="UP001500403">
    <property type="component" value="Unassembled WGS sequence"/>
</dbReference>
<dbReference type="SUPFAM" id="SSF51905">
    <property type="entry name" value="FAD/NAD(P)-binding domain"/>
    <property type="match status" value="1"/>
</dbReference>
<reference evidence="3" key="1">
    <citation type="journal article" date="2019" name="Int. J. Syst. Evol. Microbiol.">
        <title>The Global Catalogue of Microorganisms (GCM) 10K type strain sequencing project: providing services to taxonomists for standard genome sequencing and annotation.</title>
        <authorList>
            <consortium name="The Broad Institute Genomics Platform"/>
            <consortium name="The Broad Institute Genome Sequencing Center for Infectious Disease"/>
            <person name="Wu L."/>
            <person name="Ma J."/>
        </authorList>
    </citation>
    <scope>NUCLEOTIDE SEQUENCE [LARGE SCALE GENOMIC DNA]</scope>
    <source>
        <strain evidence="3">JCM 9088</strain>
    </source>
</reference>
<gene>
    <name evidence="2" type="ORF">GCM10010446_33060</name>
</gene>
<evidence type="ECO:0008006" key="4">
    <source>
        <dbReference type="Google" id="ProtNLM"/>
    </source>
</evidence>
<accession>A0ABP6JUT0</accession>
<dbReference type="InterPro" id="IPR051704">
    <property type="entry name" value="FAD_aromatic-hydroxylase"/>
</dbReference>